<gene>
    <name evidence="2" type="ORF">PXEA_LOCUS5490</name>
</gene>
<accession>A0A448WHQ8</accession>
<evidence type="ECO:0000313" key="2">
    <source>
        <dbReference type="EMBL" id="VEL12050.1"/>
    </source>
</evidence>
<keyword evidence="3" id="KW-1185">Reference proteome</keyword>
<comment type="caution">
    <text evidence="2">The sequence shown here is derived from an EMBL/GenBank/DDBJ whole genome shotgun (WGS) entry which is preliminary data.</text>
</comment>
<proteinExistence type="predicted"/>
<dbReference type="EMBL" id="CAAALY010013622">
    <property type="protein sequence ID" value="VEL12050.1"/>
    <property type="molecule type" value="Genomic_DNA"/>
</dbReference>
<name>A0A448WHQ8_9PLAT</name>
<dbReference type="AlphaFoldDB" id="A0A448WHQ8"/>
<evidence type="ECO:0000313" key="3">
    <source>
        <dbReference type="Proteomes" id="UP000784294"/>
    </source>
</evidence>
<dbReference type="Proteomes" id="UP000784294">
    <property type="component" value="Unassembled WGS sequence"/>
</dbReference>
<evidence type="ECO:0000256" key="1">
    <source>
        <dbReference type="SAM" id="MobiDB-lite"/>
    </source>
</evidence>
<reference evidence="2" key="1">
    <citation type="submission" date="2018-11" db="EMBL/GenBank/DDBJ databases">
        <authorList>
            <consortium name="Pathogen Informatics"/>
        </authorList>
    </citation>
    <scope>NUCLEOTIDE SEQUENCE</scope>
</reference>
<sequence>MTLTIAAHPVALFGGLESLRLWDKGTRGFPPSGRLDLDNTRKEDEAQALLKPSRGDAKSPPSQSFWDVTKSK</sequence>
<protein>
    <submittedName>
        <fullName evidence="2">Uncharacterized protein</fullName>
    </submittedName>
</protein>
<feature type="region of interest" description="Disordered" evidence="1">
    <location>
        <begin position="48"/>
        <end position="72"/>
    </location>
</feature>
<organism evidence="2 3">
    <name type="scientific">Protopolystoma xenopodis</name>
    <dbReference type="NCBI Taxonomy" id="117903"/>
    <lineage>
        <taxon>Eukaryota</taxon>
        <taxon>Metazoa</taxon>
        <taxon>Spiralia</taxon>
        <taxon>Lophotrochozoa</taxon>
        <taxon>Platyhelminthes</taxon>
        <taxon>Monogenea</taxon>
        <taxon>Polyopisthocotylea</taxon>
        <taxon>Polystomatidea</taxon>
        <taxon>Polystomatidae</taxon>
        <taxon>Protopolystoma</taxon>
    </lineage>
</organism>